<dbReference type="Proteomes" id="UP000516384">
    <property type="component" value="Chromosome"/>
</dbReference>
<organism evidence="1 2">
    <name type="scientific">Paenibacillus peoriae</name>
    <dbReference type="NCBI Taxonomy" id="59893"/>
    <lineage>
        <taxon>Bacteria</taxon>
        <taxon>Bacillati</taxon>
        <taxon>Bacillota</taxon>
        <taxon>Bacilli</taxon>
        <taxon>Bacillales</taxon>
        <taxon>Paenibacillaceae</taxon>
        <taxon>Paenibacillus</taxon>
    </lineage>
</organism>
<evidence type="ECO:0000313" key="1">
    <source>
        <dbReference type="EMBL" id="QNR65449.1"/>
    </source>
</evidence>
<dbReference type="EMBL" id="CP061172">
    <property type="protein sequence ID" value="QNR65449.1"/>
    <property type="molecule type" value="Genomic_DNA"/>
</dbReference>
<sequence length="170" mass="19769">MKSIIKARTTKKIYYMERSQPLSWWGYSIGSGDFKYNDKSDNDGRLGFKKTKDLELVTLKETDQFHRLLDKGESISIEGNHYEIAEVVHGVDGIMEYWVDVEYDDEKSRDKALKEIELREAFLEGRKVESEKVKLINTDHIVSSVLHEEATVSKKARKILNKLKKARSKK</sequence>
<evidence type="ECO:0000313" key="2">
    <source>
        <dbReference type="Proteomes" id="UP000516384"/>
    </source>
</evidence>
<protein>
    <submittedName>
        <fullName evidence="1">Uncharacterized protein</fullName>
    </submittedName>
</protein>
<proteinExistence type="predicted"/>
<reference evidence="1 2" key="1">
    <citation type="submission" date="2020-09" db="EMBL/GenBank/DDBJ databases">
        <title>Characterization of Paenibacillus peoriae strain ZF390 with broad-spectrum antimicrobial activity as a potential biocontrol agent.</title>
        <authorList>
            <person name="Li L."/>
            <person name="Zhao Y."/>
            <person name="Li B."/>
            <person name="Xie X."/>
        </authorList>
    </citation>
    <scope>NUCLEOTIDE SEQUENCE [LARGE SCALE GENOMIC DNA]</scope>
    <source>
        <strain evidence="1 2">ZF390</strain>
    </source>
</reference>
<accession>A0A7H0Y2Z1</accession>
<gene>
    <name evidence="1" type="ORF">IAQ67_16275</name>
</gene>
<dbReference type="RefSeq" id="WP_190297349.1">
    <property type="nucleotide sequence ID" value="NZ_CP061172.1"/>
</dbReference>
<name>A0A7H0Y2Z1_9BACL</name>
<dbReference type="AlphaFoldDB" id="A0A7H0Y2Z1"/>